<dbReference type="EMBL" id="GBRH01211494">
    <property type="protein sequence ID" value="JAD86401.1"/>
    <property type="molecule type" value="Transcribed_RNA"/>
</dbReference>
<protein>
    <submittedName>
        <fullName evidence="1">Uncharacterized protein</fullName>
    </submittedName>
</protein>
<accession>A0A0A9DEY0</accession>
<proteinExistence type="predicted"/>
<reference evidence="1" key="1">
    <citation type="submission" date="2014-09" db="EMBL/GenBank/DDBJ databases">
        <authorList>
            <person name="Magalhaes I.L.F."/>
            <person name="Oliveira U."/>
            <person name="Santos F.R."/>
            <person name="Vidigal T.H.D.A."/>
            <person name="Brescovit A.D."/>
            <person name="Santos A.J."/>
        </authorList>
    </citation>
    <scope>NUCLEOTIDE SEQUENCE</scope>
    <source>
        <tissue evidence="1">Shoot tissue taken approximately 20 cm above the soil surface</tissue>
    </source>
</reference>
<sequence>MSVVQETTSRSRIPSNRSRAALVAPQRQYAARRWLQEATVKATPALSSLAWVASTAARLEAPRRMWISTGVSVAVREEGAAMRARCHGRVMHERPSA</sequence>
<evidence type="ECO:0000313" key="1">
    <source>
        <dbReference type="EMBL" id="JAD86401.1"/>
    </source>
</evidence>
<name>A0A0A9DEY0_ARUDO</name>
<dbReference type="AlphaFoldDB" id="A0A0A9DEY0"/>
<organism evidence="1">
    <name type="scientific">Arundo donax</name>
    <name type="common">Giant reed</name>
    <name type="synonym">Donax arundinaceus</name>
    <dbReference type="NCBI Taxonomy" id="35708"/>
    <lineage>
        <taxon>Eukaryota</taxon>
        <taxon>Viridiplantae</taxon>
        <taxon>Streptophyta</taxon>
        <taxon>Embryophyta</taxon>
        <taxon>Tracheophyta</taxon>
        <taxon>Spermatophyta</taxon>
        <taxon>Magnoliopsida</taxon>
        <taxon>Liliopsida</taxon>
        <taxon>Poales</taxon>
        <taxon>Poaceae</taxon>
        <taxon>PACMAD clade</taxon>
        <taxon>Arundinoideae</taxon>
        <taxon>Arundineae</taxon>
        <taxon>Arundo</taxon>
    </lineage>
</organism>
<reference evidence="1" key="2">
    <citation type="journal article" date="2015" name="Data Brief">
        <title>Shoot transcriptome of the giant reed, Arundo donax.</title>
        <authorList>
            <person name="Barrero R.A."/>
            <person name="Guerrero F.D."/>
            <person name="Moolhuijzen P."/>
            <person name="Goolsby J.A."/>
            <person name="Tidwell J."/>
            <person name="Bellgard S.E."/>
            <person name="Bellgard M.I."/>
        </authorList>
    </citation>
    <scope>NUCLEOTIDE SEQUENCE</scope>
    <source>
        <tissue evidence="1">Shoot tissue taken approximately 20 cm above the soil surface</tissue>
    </source>
</reference>